<accession>A0ABW2NNK6</accession>
<organism evidence="1 2">
    <name type="scientific">Fictibacillus iocasae</name>
    <dbReference type="NCBI Taxonomy" id="2715437"/>
    <lineage>
        <taxon>Bacteria</taxon>
        <taxon>Bacillati</taxon>
        <taxon>Bacillota</taxon>
        <taxon>Bacilli</taxon>
        <taxon>Bacillales</taxon>
        <taxon>Fictibacillaceae</taxon>
        <taxon>Fictibacillus</taxon>
    </lineage>
</organism>
<dbReference type="RefSeq" id="WP_379747303.1">
    <property type="nucleotide sequence ID" value="NZ_JBHTCP010000010.1"/>
</dbReference>
<keyword evidence="2" id="KW-1185">Reference proteome</keyword>
<sequence length="135" mass="15506">MDLAINAGLCCSGSGIDFMVGKNKEELYATDDSVKFDEAVFEHLAQGDEYEQYRRRHTNKQPKKGFDLLFNLDPYGRKKLSQQDMQQLMVICDTITANYSSDELNDRKVRYFADRLKELCQKAIAENLMMMAVGD</sequence>
<name>A0ABW2NNK6_9BACL</name>
<evidence type="ECO:0000313" key="1">
    <source>
        <dbReference type="EMBL" id="MFC7371081.1"/>
    </source>
</evidence>
<evidence type="ECO:0000313" key="2">
    <source>
        <dbReference type="Proteomes" id="UP001596549"/>
    </source>
</evidence>
<protein>
    <submittedName>
        <fullName evidence="1">Uncharacterized protein</fullName>
    </submittedName>
</protein>
<dbReference type="Proteomes" id="UP001596549">
    <property type="component" value="Unassembled WGS sequence"/>
</dbReference>
<proteinExistence type="predicted"/>
<dbReference type="EMBL" id="JBHTCP010000010">
    <property type="protein sequence ID" value="MFC7371081.1"/>
    <property type="molecule type" value="Genomic_DNA"/>
</dbReference>
<reference evidence="2" key="1">
    <citation type="journal article" date="2019" name="Int. J. Syst. Evol. Microbiol.">
        <title>The Global Catalogue of Microorganisms (GCM) 10K type strain sequencing project: providing services to taxonomists for standard genome sequencing and annotation.</title>
        <authorList>
            <consortium name="The Broad Institute Genomics Platform"/>
            <consortium name="The Broad Institute Genome Sequencing Center for Infectious Disease"/>
            <person name="Wu L."/>
            <person name="Ma J."/>
        </authorList>
    </citation>
    <scope>NUCLEOTIDE SEQUENCE [LARGE SCALE GENOMIC DNA]</scope>
    <source>
        <strain evidence="2">NBRC 106396</strain>
    </source>
</reference>
<gene>
    <name evidence="1" type="ORF">ACFQPF_05280</name>
</gene>
<comment type="caution">
    <text evidence="1">The sequence shown here is derived from an EMBL/GenBank/DDBJ whole genome shotgun (WGS) entry which is preliminary data.</text>
</comment>